<evidence type="ECO:0000313" key="3">
    <source>
        <dbReference type="EMBL" id="SDR62793.1"/>
    </source>
</evidence>
<dbReference type="InterPro" id="IPR014044">
    <property type="entry name" value="CAP_dom"/>
</dbReference>
<protein>
    <submittedName>
        <fullName evidence="3">Uncharacterized conserved protein YkwD, contains CAP (CSP/antigen 5/PR1) domain</fullName>
    </submittedName>
</protein>
<dbReference type="RefSeq" id="WP_090812794.1">
    <property type="nucleotide sequence ID" value="NZ_FNKX01000005.1"/>
</dbReference>
<name>A0A1H1KKJ2_9BURK</name>
<evidence type="ECO:0000259" key="2">
    <source>
        <dbReference type="Pfam" id="PF00188"/>
    </source>
</evidence>
<feature type="region of interest" description="Disordered" evidence="1">
    <location>
        <begin position="30"/>
        <end position="63"/>
    </location>
</feature>
<keyword evidence="4" id="KW-1185">Reference proteome</keyword>
<dbReference type="InterPro" id="IPR035940">
    <property type="entry name" value="CAP_sf"/>
</dbReference>
<accession>A0A1H1KKJ2</accession>
<organism evidence="3 4">
    <name type="scientific">Paraburkholderia tuberum</name>
    <dbReference type="NCBI Taxonomy" id="157910"/>
    <lineage>
        <taxon>Bacteria</taxon>
        <taxon>Pseudomonadati</taxon>
        <taxon>Pseudomonadota</taxon>
        <taxon>Betaproteobacteria</taxon>
        <taxon>Burkholderiales</taxon>
        <taxon>Burkholderiaceae</taxon>
        <taxon>Paraburkholderia</taxon>
    </lineage>
</organism>
<dbReference type="SUPFAM" id="SSF55797">
    <property type="entry name" value="PR-1-like"/>
    <property type="match status" value="1"/>
</dbReference>
<dbReference type="PANTHER" id="PTHR31157:SF1">
    <property type="entry name" value="SCP DOMAIN-CONTAINING PROTEIN"/>
    <property type="match status" value="1"/>
</dbReference>
<dbReference type="Pfam" id="PF00188">
    <property type="entry name" value="CAP"/>
    <property type="match status" value="1"/>
</dbReference>
<dbReference type="PANTHER" id="PTHR31157">
    <property type="entry name" value="SCP DOMAIN-CONTAINING PROTEIN"/>
    <property type="match status" value="1"/>
</dbReference>
<gene>
    <name evidence="3" type="ORF">SAMN05445850_8433</name>
</gene>
<dbReference type="PROSITE" id="PS51257">
    <property type="entry name" value="PROKAR_LIPOPROTEIN"/>
    <property type="match status" value="1"/>
</dbReference>
<reference evidence="4" key="1">
    <citation type="submission" date="2016-10" db="EMBL/GenBank/DDBJ databases">
        <authorList>
            <person name="Varghese N."/>
            <person name="Submissions S."/>
        </authorList>
    </citation>
    <scope>NUCLEOTIDE SEQUENCE [LARGE SCALE GENOMIC DNA]</scope>
    <source>
        <strain evidence="4">DUS833</strain>
    </source>
</reference>
<dbReference type="Gene3D" id="3.40.33.10">
    <property type="entry name" value="CAP"/>
    <property type="match status" value="1"/>
</dbReference>
<proteinExistence type="predicted"/>
<evidence type="ECO:0000256" key="1">
    <source>
        <dbReference type="SAM" id="MobiDB-lite"/>
    </source>
</evidence>
<feature type="compositionally biased region" description="Low complexity" evidence="1">
    <location>
        <begin position="33"/>
        <end position="59"/>
    </location>
</feature>
<dbReference type="EMBL" id="FNKX01000005">
    <property type="protein sequence ID" value="SDR62793.1"/>
    <property type="molecule type" value="Genomic_DNA"/>
</dbReference>
<dbReference type="STRING" id="157910.SAMN05445850_8433"/>
<dbReference type="Proteomes" id="UP000199365">
    <property type="component" value="Unassembled WGS sequence"/>
</dbReference>
<sequence>MTIKSTFALTSAAVAASILVAACGGGGGGGSSSTGAATPASAPGSASSPSSASSPVTGTQPTPQYAANSATLAMFNQVNAYRQQCGFPAVQQNTILDQAAQAHAMWEGLNNTVADNETAGQQGFTGVSYVDRDVHFGFPSAVAYTGGVSANYYTTSALSETQYGQTLVNEWISTVYHSQILLTPVTKMGVGEYETALNGFPVAWGSLTLADTSMQQLTTSGPMTFPCQGTTGVPYKAVSESPTPPNTSGPWGTPVVVIGNATDTIVLTSGTMTDPSGNVINLQLLYSANDPNKITQPYAAVAYPATPLTANTTYSVSVTGTVNGTAFSRNFTFTTGNIVG</sequence>
<dbReference type="AlphaFoldDB" id="A0A1H1KKJ2"/>
<feature type="domain" description="SCP" evidence="2">
    <location>
        <begin position="76"/>
        <end position="195"/>
    </location>
</feature>
<evidence type="ECO:0000313" key="4">
    <source>
        <dbReference type="Proteomes" id="UP000199365"/>
    </source>
</evidence>